<proteinExistence type="predicted"/>
<evidence type="ECO:0000313" key="3">
    <source>
        <dbReference type="Proteomes" id="UP000660262"/>
    </source>
</evidence>
<dbReference type="AlphaFoldDB" id="A0A830H5I4"/>
<dbReference type="Proteomes" id="UP000660262">
    <property type="component" value="Unassembled WGS sequence"/>
</dbReference>
<dbReference type="Gene3D" id="3.30.420.580">
    <property type="match status" value="1"/>
</dbReference>
<dbReference type="InterPro" id="IPR043129">
    <property type="entry name" value="ATPase_NBD"/>
</dbReference>
<dbReference type="Gene3D" id="3.30.420.40">
    <property type="match status" value="2"/>
</dbReference>
<dbReference type="PANTHER" id="PTHR11937">
    <property type="entry name" value="ACTIN"/>
    <property type="match status" value="1"/>
</dbReference>
<feature type="compositionally biased region" description="Basic and acidic residues" evidence="1">
    <location>
        <begin position="188"/>
        <end position="209"/>
    </location>
</feature>
<sequence>MGPPPPPPPPPDDSAAAKIPAANVVVIAPGSLMLRIGSAATRKPITMPNVMACRSNAPPASSTNPGENVPWLFGATESAERAALFAAEERHASGGRRRGAAADAVLPSSAGRRKFEVNHQKEERKLFGWDAATLPPDAPYELIRPFAMAANHDFDETVTAVVANDRIADACGDIWTHALLEHDILPPPGEERLHYNENGENGDAGKMEVENDTQPPKQEREFEETPPENSTLRQRLSAMACVLVVPEYVHPRLARTLVERTLLTTLGFGYAVLLRGAPAAAFGAGAAQASAVVHVGASVTTVACVEDGCAIPDTLHVLPHGGCNATESLAERLLSAGTIEWPSTAAAAVAAAAGSSGGMDTNPWREPWRSIDRLRRSHGIAQGAMDGTGVDGGTSGAANDMFEPPTEENGAAGAGTVVWLPSAENGVRQYDGWRIPADAAGVSASVRVASTCIMDPAALLPRARRRASVGVVRRNVDASASDEAARESRVDIYGPDFLMEQSGQKVEDGENVADASTPSGSGREDTKLAQAVVASVEAATPGAARAEMRRRLYGSIVLCGGCANMRGLADDLTASVRSAMNAEDKLTMDASVTTLAPDSRDGASAAPTSRIGHVTSGTAAWFGGAVVGLVDTSREGWVSAHTVAHGRCAMPNIPLREPGVDHLTRENATERGKIKGSEPMLVFLYGTPGV</sequence>
<dbReference type="SMART" id="SM00268">
    <property type="entry name" value="ACTIN"/>
    <property type="match status" value="1"/>
</dbReference>
<organism evidence="2 3">
    <name type="scientific">Pycnococcus provasolii</name>
    <dbReference type="NCBI Taxonomy" id="41880"/>
    <lineage>
        <taxon>Eukaryota</taxon>
        <taxon>Viridiplantae</taxon>
        <taxon>Chlorophyta</taxon>
        <taxon>Pseudoscourfieldiophyceae</taxon>
        <taxon>Pseudoscourfieldiales</taxon>
        <taxon>Pycnococcaceae</taxon>
        <taxon>Pycnococcus</taxon>
    </lineage>
</organism>
<dbReference type="EMBL" id="BNJQ01000003">
    <property type="protein sequence ID" value="GHP02294.1"/>
    <property type="molecule type" value="Genomic_DNA"/>
</dbReference>
<evidence type="ECO:0000313" key="2">
    <source>
        <dbReference type="EMBL" id="GHP02294.1"/>
    </source>
</evidence>
<reference evidence="2" key="1">
    <citation type="submission" date="2020-10" db="EMBL/GenBank/DDBJ databases">
        <title>Unveiling of a novel bifunctional photoreceptor, Dualchrome1, isolated from a cosmopolitan green alga.</title>
        <authorList>
            <person name="Suzuki S."/>
            <person name="Kawachi M."/>
        </authorList>
    </citation>
    <scope>NUCLEOTIDE SEQUENCE</scope>
    <source>
        <strain evidence="2">NIES 2893</strain>
    </source>
</reference>
<keyword evidence="3" id="KW-1185">Reference proteome</keyword>
<name>A0A830H5I4_9CHLO</name>
<accession>A0A830H5I4</accession>
<dbReference type="OrthoDB" id="5572108at2759"/>
<gene>
    <name evidence="2" type="ORF">PPROV_000105100</name>
</gene>
<evidence type="ECO:0000256" key="1">
    <source>
        <dbReference type="SAM" id="MobiDB-lite"/>
    </source>
</evidence>
<dbReference type="InterPro" id="IPR004000">
    <property type="entry name" value="Actin"/>
</dbReference>
<protein>
    <submittedName>
        <fullName evidence="2">Actin-like protein arp8</fullName>
    </submittedName>
</protein>
<comment type="caution">
    <text evidence="2">The sequence shown here is derived from an EMBL/GenBank/DDBJ whole genome shotgun (WGS) entry which is preliminary data.</text>
</comment>
<feature type="region of interest" description="Disordered" evidence="1">
    <location>
        <begin position="503"/>
        <end position="525"/>
    </location>
</feature>
<dbReference type="SUPFAM" id="SSF53067">
    <property type="entry name" value="Actin-like ATPase domain"/>
    <property type="match status" value="2"/>
</dbReference>
<feature type="region of interest" description="Disordered" evidence="1">
    <location>
        <begin position="188"/>
        <end position="230"/>
    </location>
</feature>